<organism evidence="1">
    <name type="scientific">Siphoviridae sp. ct7xv9</name>
    <dbReference type="NCBI Taxonomy" id="2825355"/>
    <lineage>
        <taxon>Viruses</taxon>
        <taxon>Duplodnaviria</taxon>
        <taxon>Heunggongvirae</taxon>
        <taxon>Uroviricota</taxon>
        <taxon>Caudoviricetes</taxon>
    </lineage>
</organism>
<evidence type="ECO:0000313" key="1">
    <source>
        <dbReference type="EMBL" id="DAE07924.1"/>
    </source>
</evidence>
<dbReference type="EMBL" id="BK015459">
    <property type="protein sequence ID" value="DAE07924.1"/>
    <property type="molecule type" value="Genomic_DNA"/>
</dbReference>
<name>A0A8S5PNZ0_9CAUD</name>
<sequence>MKIVVYLLDNSKIELFNCSDEDIKRLTSQFNNGHLMHAGNVYINPKKVLSFFVYGKEATD</sequence>
<reference evidence="1" key="1">
    <citation type="journal article" date="2021" name="Proc. Natl. Acad. Sci. U.S.A.">
        <title>A Catalog of Tens of Thousands of Viruses from Human Metagenomes Reveals Hidden Associations with Chronic Diseases.</title>
        <authorList>
            <person name="Tisza M.J."/>
            <person name="Buck C.B."/>
        </authorList>
    </citation>
    <scope>NUCLEOTIDE SEQUENCE</scope>
    <source>
        <strain evidence="1">Ct7xv9</strain>
    </source>
</reference>
<accession>A0A8S5PNZ0</accession>
<proteinExistence type="predicted"/>
<protein>
    <submittedName>
        <fullName evidence="1">Uncharacterized protein</fullName>
    </submittedName>
</protein>